<reference evidence="2 3" key="1">
    <citation type="submission" date="2022-09" db="EMBL/GenBank/DDBJ databases">
        <title>Enrichment on poylsaccharides allowed isolation of novel metabolic and taxonomic groups of Haloarchaea.</title>
        <authorList>
            <person name="Sorokin D.Y."/>
            <person name="Elcheninov A.G."/>
            <person name="Khizhniak T.V."/>
            <person name="Kolganova T.V."/>
            <person name="Kublanov I.V."/>
        </authorList>
    </citation>
    <scope>NUCLEOTIDE SEQUENCE [LARGE SCALE GENOMIC DNA]</scope>
    <source>
        <strain evidence="2 3">AArc-m2/3/4</strain>
    </source>
</reference>
<organism evidence="2 3">
    <name type="scientific">Natronoglomus mannanivorans</name>
    <dbReference type="NCBI Taxonomy" id="2979990"/>
    <lineage>
        <taxon>Archaea</taxon>
        <taxon>Methanobacteriati</taxon>
        <taxon>Methanobacteriota</taxon>
        <taxon>Stenosarchaea group</taxon>
        <taxon>Halobacteria</taxon>
        <taxon>Halobacteriales</taxon>
        <taxon>Natrialbaceae</taxon>
        <taxon>Natronoglomus</taxon>
    </lineage>
</organism>
<dbReference type="RefSeq" id="WP_338007390.1">
    <property type="nucleotide sequence ID" value="NZ_JAOPKB010000003.1"/>
</dbReference>
<comment type="caution">
    <text evidence="2">The sequence shown here is derived from an EMBL/GenBank/DDBJ whole genome shotgun (WGS) entry which is preliminary data.</text>
</comment>
<keyword evidence="2" id="KW-0378">Hydrolase</keyword>
<sequence>MTDVLVPGGRDVRGTLEGPDDASSIVVACPPHPEHGGHRGDRRLVAVSDALADRGLACLRFDYGEWDEGEGEREDVRNAVRWAVEREWVDRVGVFGYSFGASEAILASASLAGRDEGSGSLLSADAVAALAPTARLGARSDLDVVTALAELSCPVAIHYGTRDTTAEWEPVVERARKLRDRDTDSPDRIELVDHSSDHFFVGQHVTIAEEIGSFFARVLE</sequence>
<accession>A0ABT2QC40</accession>
<dbReference type="Gene3D" id="3.40.50.1820">
    <property type="entry name" value="alpha/beta hydrolase"/>
    <property type="match status" value="1"/>
</dbReference>
<feature type="region of interest" description="Disordered" evidence="1">
    <location>
        <begin position="1"/>
        <end position="22"/>
    </location>
</feature>
<dbReference type="EMBL" id="JAOPKB010000003">
    <property type="protein sequence ID" value="MCU4972496.1"/>
    <property type="molecule type" value="Genomic_DNA"/>
</dbReference>
<evidence type="ECO:0000313" key="3">
    <source>
        <dbReference type="Proteomes" id="UP001320972"/>
    </source>
</evidence>
<dbReference type="InterPro" id="IPR029058">
    <property type="entry name" value="AB_hydrolase_fold"/>
</dbReference>
<dbReference type="SUPFAM" id="SSF53474">
    <property type="entry name" value="alpha/beta-Hydrolases"/>
    <property type="match status" value="1"/>
</dbReference>
<dbReference type="Proteomes" id="UP001320972">
    <property type="component" value="Unassembled WGS sequence"/>
</dbReference>
<evidence type="ECO:0000313" key="2">
    <source>
        <dbReference type="EMBL" id="MCU4972496.1"/>
    </source>
</evidence>
<keyword evidence="3" id="KW-1185">Reference proteome</keyword>
<evidence type="ECO:0000256" key="1">
    <source>
        <dbReference type="SAM" id="MobiDB-lite"/>
    </source>
</evidence>
<proteinExistence type="predicted"/>
<dbReference type="GO" id="GO:0016787">
    <property type="term" value="F:hydrolase activity"/>
    <property type="evidence" value="ECO:0007669"/>
    <property type="project" value="UniProtKB-KW"/>
</dbReference>
<protein>
    <submittedName>
        <fullName evidence="2">Alpha/beta hydrolase</fullName>
    </submittedName>
</protein>
<name>A0ABT2QC40_9EURY</name>
<gene>
    <name evidence="2" type="ORF">OB955_07065</name>
</gene>